<organism evidence="3 4">
    <name type="scientific">Chara braunii</name>
    <name type="common">Braun's stonewort</name>
    <dbReference type="NCBI Taxonomy" id="69332"/>
    <lineage>
        <taxon>Eukaryota</taxon>
        <taxon>Viridiplantae</taxon>
        <taxon>Streptophyta</taxon>
        <taxon>Charophyceae</taxon>
        <taxon>Charales</taxon>
        <taxon>Characeae</taxon>
        <taxon>Chara</taxon>
    </lineage>
</organism>
<feature type="region of interest" description="Disordered" evidence="1">
    <location>
        <begin position="965"/>
        <end position="1032"/>
    </location>
</feature>
<feature type="compositionally biased region" description="Low complexity" evidence="1">
    <location>
        <begin position="685"/>
        <end position="709"/>
    </location>
</feature>
<feature type="region of interest" description="Disordered" evidence="1">
    <location>
        <begin position="581"/>
        <end position="616"/>
    </location>
</feature>
<feature type="region of interest" description="Disordered" evidence="1">
    <location>
        <begin position="838"/>
        <end position="875"/>
    </location>
</feature>
<feature type="compositionally biased region" description="Acidic residues" evidence="1">
    <location>
        <begin position="853"/>
        <end position="862"/>
    </location>
</feature>
<evidence type="ECO:0000256" key="2">
    <source>
        <dbReference type="SAM" id="Phobius"/>
    </source>
</evidence>
<dbReference type="EMBL" id="BFEA01000092">
    <property type="protein sequence ID" value="GBG67831.1"/>
    <property type="molecule type" value="Genomic_DNA"/>
</dbReference>
<feature type="transmembrane region" description="Helical" evidence="2">
    <location>
        <begin position="924"/>
        <end position="947"/>
    </location>
</feature>
<accession>A0A388KCS4</accession>
<keyword evidence="2" id="KW-0472">Membrane</keyword>
<feature type="compositionally biased region" description="Low complexity" evidence="1">
    <location>
        <begin position="340"/>
        <end position="393"/>
    </location>
</feature>
<feature type="compositionally biased region" description="Basic and acidic residues" evidence="1">
    <location>
        <begin position="1008"/>
        <end position="1018"/>
    </location>
</feature>
<feature type="region of interest" description="Disordered" evidence="1">
    <location>
        <begin position="39"/>
        <end position="140"/>
    </location>
</feature>
<evidence type="ECO:0000313" key="4">
    <source>
        <dbReference type="Proteomes" id="UP000265515"/>
    </source>
</evidence>
<keyword evidence="2" id="KW-1133">Transmembrane helix</keyword>
<evidence type="ECO:0000256" key="1">
    <source>
        <dbReference type="SAM" id="MobiDB-lite"/>
    </source>
</evidence>
<dbReference type="AlphaFoldDB" id="A0A388KCS4"/>
<dbReference type="Gene3D" id="2.40.10.500">
    <property type="match status" value="1"/>
</dbReference>
<feature type="compositionally biased region" description="Basic and acidic residues" evidence="1">
    <location>
        <begin position="838"/>
        <end position="852"/>
    </location>
</feature>
<keyword evidence="2" id="KW-0812">Transmembrane</keyword>
<feature type="compositionally biased region" description="Low complexity" evidence="1">
    <location>
        <begin position="70"/>
        <end position="81"/>
    </location>
</feature>
<feature type="compositionally biased region" description="Basic and acidic residues" evidence="1">
    <location>
        <begin position="972"/>
        <end position="983"/>
    </location>
</feature>
<dbReference type="Gramene" id="GBG67831">
    <property type="protein sequence ID" value="GBG67831"/>
    <property type="gene ID" value="CBR_g952"/>
</dbReference>
<feature type="compositionally biased region" description="Basic and acidic residues" evidence="1">
    <location>
        <begin position="272"/>
        <end position="286"/>
    </location>
</feature>
<feature type="region of interest" description="Disordered" evidence="1">
    <location>
        <begin position="670"/>
        <end position="709"/>
    </location>
</feature>
<dbReference type="Proteomes" id="UP000265515">
    <property type="component" value="Unassembled WGS sequence"/>
</dbReference>
<name>A0A388KCS4_CHABU</name>
<evidence type="ECO:0000313" key="3">
    <source>
        <dbReference type="EMBL" id="GBG67831.1"/>
    </source>
</evidence>
<protein>
    <submittedName>
        <fullName evidence="3">Uncharacterized protein</fullName>
    </submittedName>
</protein>
<dbReference type="SUPFAM" id="SSF63825">
    <property type="entry name" value="YWTD domain"/>
    <property type="match status" value="1"/>
</dbReference>
<feature type="compositionally biased region" description="Basic and acidic residues" evidence="1">
    <location>
        <begin position="863"/>
        <end position="875"/>
    </location>
</feature>
<feature type="region of interest" description="Disordered" evidence="1">
    <location>
        <begin position="265"/>
        <end position="286"/>
    </location>
</feature>
<gene>
    <name evidence="3" type="ORF">CBR_g952</name>
</gene>
<feature type="region of interest" description="Disordered" evidence="1">
    <location>
        <begin position="320"/>
        <end position="396"/>
    </location>
</feature>
<comment type="caution">
    <text evidence="3">The sequence shown here is derived from an EMBL/GenBank/DDBJ whole genome shotgun (WGS) entry which is preliminary data.</text>
</comment>
<proteinExistence type="predicted"/>
<keyword evidence="4" id="KW-1185">Reference proteome</keyword>
<reference evidence="3 4" key="1">
    <citation type="journal article" date="2018" name="Cell">
        <title>The Chara Genome: Secondary Complexity and Implications for Plant Terrestrialization.</title>
        <authorList>
            <person name="Nishiyama T."/>
            <person name="Sakayama H."/>
            <person name="Vries J.D."/>
            <person name="Buschmann H."/>
            <person name="Saint-Marcoux D."/>
            <person name="Ullrich K.K."/>
            <person name="Haas F.B."/>
            <person name="Vanderstraeten L."/>
            <person name="Becker D."/>
            <person name="Lang D."/>
            <person name="Vosolsobe S."/>
            <person name="Rombauts S."/>
            <person name="Wilhelmsson P.K.I."/>
            <person name="Janitza P."/>
            <person name="Kern R."/>
            <person name="Heyl A."/>
            <person name="Rumpler F."/>
            <person name="Villalobos L.I.A.C."/>
            <person name="Clay J.M."/>
            <person name="Skokan R."/>
            <person name="Toyoda A."/>
            <person name="Suzuki Y."/>
            <person name="Kagoshima H."/>
            <person name="Schijlen E."/>
            <person name="Tajeshwar N."/>
            <person name="Catarino B."/>
            <person name="Hetherington A.J."/>
            <person name="Saltykova A."/>
            <person name="Bonnot C."/>
            <person name="Breuninger H."/>
            <person name="Symeonidi A."/>
            <person name="Radhakrishnan G.V."/>
            <person name="Van Nieuwerburgh F."/>
            <person name="Deforce D."/>
            <person name="Chang C."/>
            <person name="Karol K.G."/>
            <person name="Hedrich R."/>
            <person name="Ulvskov P."/>
            <person name="Glockner G."/>
            <person name="Delwiche C.F."/>
            <person name="Petrasek J."/>
            <person name="Van de Peer Y."/>
            <person name="Friml J."/>
            <person name="Beilby M."/>
            <person name="Dolan L."/>
            <person name="Kohara Y."/>
            <person name="Sugano S."/>
            <person name="Fujiyama A."/>
            <person name="Delaux P.-M."/>
            <person name="Quint M."/>
            <person name="TheiBen G."/>
            <person name="Hagemann M."/>
            <person name="Harholt J."/>
            <person name="Dunand C."/>
            <person name="Zachgo S."/>
            <person name="Langdale J."/>
            <person name="Maumus F."/>
            <person name="Straeten D.V.D."/>
            <person name="Gould S.B."/>
            <person name="Rensing S.A."/>
        </authorList>
    </citation>
    <scope>NUCLEOTIDE SEQUENCE [LARGE SCALE GENOMIC DNA]</scope>
    <source>
        <strain evidence="3 4">S276</strain>
    </source>
</reference>
<sequence>MGRRGRSGSRRFWATDVLLGQVLLLLLSITAVLSLKLEREQAQQPSLRTTGVDVAGTIREEDSEGGGEVGAATGTRARASWGGRGEIEPLMTTPWQRNRPGGRKNRGDGDMGTTTKRRTTPDGQLQSGRPDQGKGATAKTRQQLLKALVRRTGTRAMNVEATDAAERQSLLLAMVGRISTISRDIIAACNESSLEIRATSLTRSEEGSSFLLVLLLVCTRDDSALAYPLRGASDPASVGEEDEDVRRTINELSSTSRILEDERGVGGAGVVDDDHKSGGDADAVRAWDNIPHTEESNDRRLQSPILVSASAYRGEMSITADMDTQNIPIQRVSPPPSPKASTTRSSAATAATSAATSSTTRTTTTTNSTSSTTRTITTTNTTTATTSSANTRSDSGATSPLFSALVLLTRKSRRGNRAETGVDPDEWVSSPPLPLDRHLSDPTAIAISANGTVAYVADARTRSILAVSLSPSAERTRPFGAPATTVWCVASSPDLDGPADVAVDGKREILYATTRRGLVAVDLLTGQAEVTMRACASGCALCAPLGSLALSSSGRWGWVVDSSRDVVVRFGLFASSNRKGTERVESGSEKKRERAMSERGSGPEKERGGDGARNPAAAAIAKEEGAQKKIESGARALVALSDDDQVLATWNEAGSRRVLSLYSVIANQAKGEEEEEEEEHGHLFSVSGTASSSSSRTSSSSSSYPTSSAGFSSVMTNIGHGYTEGSGKGSNEVESRSTGATKVQQLSLLGTWDEGECINSTNVSASVRGGGWEEEVLCNGRVVAVSVDSRATTRVVIATQRGELIEVTAAPLRGNGPAAPSELLSVLKKHDPDEGKINRVFDRLETKSKEGGEEREEEEEKEEEGKGDLEGNDREETALPCGSFFSTKNGVVDATHPSQSLLLLRLPCKVTNVTLLGGSFDVGVIHMIGFCAVVSALLMTALIWCLCRASAGCTGWWYSSSHGLSSGPWQGRQKETAGMRAEDDAQPGGDGPRTLYGRQVHSGSVLPRGRESRGRGGWDRGPSLRGAEAAEEEEEGVVFKGWKIPPGTLKRSKEDGKWTLMWPNSVRIG</sequence>
<feature type="compositionally biased region" description="Basic and acidic residues" evidence="1">
    <location>
        <begin position="581"/>
        <end position="610"/>
    </location>
</feature>